<dbReference type="InterPro" id="IPR033942">
    <property type="entry name" value="IMPase"/>
</dbReference>
<dbReference type="OrthoDB" id="9785695at2"/>
<reference evidence="9 10" key="1">
    <citation type="submission" date="2020-10" db="EMBL/GenBank/DDBJ databases">
        <title>Campylobacter and Helicobacter PacBio genomes.</title>
        <authorList>
            <person name="Lane C."/>
        </authorList>
    </citation>
    <scope>NUCLEOTIDE SEQUENCE [LARGE SCALE GENOMIC DNA]</scope>
    <source>
        <strain evidence="9 10">2016D-0077</strain>
    </source>
</reference>
<feature type="binding site" evidence="7">
    <location>
        <position position="68"/>
    </location>
    <ligand>
        <name>Mg(2+)</name>
        <dbReference type="ChEBI" id="CHEBI:18420"/>
        <label>1</label>
        <note>catalytic</note>
    </ligand>
</feature>
<feature type="binding site" evidence="7">
    <location>
        <position position="86"/>
    </location>
    <ligand>
        <name>Mg(2+)</name>
        <dbReference type="ChEBI" id="CHEBI:18420"/>
        <label>1</label>
        <note>catalytic</note>
    </ligand>
</feature>
<evidence type="ECO:0000256" key="2">
    <source>
        <dbReference type="ARBA" id="ARBA00001946"/>
    </source>
</evidence>
<proteinExistence type="inferred from homology"/>
<evidence type="ECO:0000256" key="1">
    <source>
        <dbReference type="ARBA" id="ARBA00001033"/>
    </source>
</evidence>
<comment type="cofactor">
    <cofactor evidence="2 7 8">
        <name>Mg(2+)</name>
        <dbReference type="ChEBI" id="CHEBI:18420"/>
    </cofactor>
</comment>
<dbReference type="GO" id="GO:0008934">
    <property type="term" value="F:inositol monophosphate 1-phosphatase activity"/>
    <property type="evidence" value="ECO:0007669"/>
    <property type="project" value="InterPro"/>
</dbReference>
<comment type="catalytic activity">
    <reaction evidence="1 8">
        <text>a myo-inositol phosphate + H2O = myo-inositol + phosphate</text>
        <dbReference type="Rhea" id="RHEA:24056"/>
        <dbReference type="ChEBI" id="CHEBI:15377"/>
        <dbReference type="ChEBI" id="CHEBI:17268"/>
        <dbReference type="ChEBI" id="CHEBI:43474"/>
        <dbReference type="ChEBI" id="CHEBI:84139"/>
        <dbReference type="EC" id="3.1.3.25"/>
    </reaction>
</comment>
<gene>
    <name evidence="9" type="ORF">IMC76_01775</name>
</gene>
<keyword evidence="4 7" id="KW-0479">Metal-binding</keyword>
<protein>
    <recommendedName>
        <fullName evidence="8">Inositol-1-monophosphatase</fullName>
        <ecNumber evidence="8">3.1.3.25</ecNumber>
    </recommendedName>
</protein>
<dbReference type="InterPro" id="IPR020583">
    <property type="entry name" value="Inositol_monoP_metal-BS"/>
</dbReference>
<dbReference type="CDD" id="cd01639">
    <property type="entry name" value="IMPase"/>
    <property type="match status" value="1"/>
</dbReference>
<keyword evidence="5 8" id="KW-0378">Hydrolase</keyword>
<name>A0A7M1LG52_9BACT</name>
<keyword evidence="6 7" id="KW-0460">Magnesium</keyword>
<dbReference type="EMBL" id="CP063078">
    <property type="protein sequence ID" value="QOQ87567.1"/>
    <property type="molecule type" value="Genomic_DNA"/>
</dbReference>
<dbReference type="EC" id="3.1.3.25" evidence="8"/>
<feature type="binding site" evidence="7">
    <location>
        <position position="87"/>
    </location>
    <ligand>
        <name>Mg(2+)</name>
        <dbReference type="ChEBI" id="CHEBI:18420"/>
        <label>1</label>
        <note>catalytic</note>
    </ligand>
</feature>
<dbReference type="AlphaFoldDB" id="A0A7M1LG52"/>
<dbReference type="Proteomes" id="UP000594749">
    <property type="component" value="Chromosome"/>
</dbReference>
<evidence type="ECO:0000256" key="6">
    <source>
        <dbReference type="ARBA" id="ARBA00022842"/>
    </source>
</evidence>
<dbReference type="PROSITE" id="PS00630">
    <property type="entry name" value="IMP_2"/>
    <property type="match status" value="1"/>
</dbReference>
<dbReference type="PRINTS" id="PR00377">
    <property type="entry name" value="IMPHPHTASES"/>
</dbReference>
<dbReference type="Gene3D" id="3.40.190.80">
    <property type="match status" value="1"/>
</dbReference>
<dbReference type="FunFam" id="3.30.540.10:FF:000003">
    <property type="entry name" value="Inositol-1-monophosphatase"/>
    <property type="match status" value="1"/>
</dbReference>
<dbReference type="InterPro" id="IPR020550">
    <property type="entry name" value="Inositol_monophosphatase_CS"/>
</dbReference>
<evidence type="ECO:0000313" key="10">
    <source>
        <dbReference type="Proteomes" id="UP000594749"/>
    </source>
</evidence>
<dbReference type="GO" id="GO:0006020">
    <property type="term" value="P:inositol metabolic process"/>
    <property type="evidence" value="ECO:0007669"/>
    <property type="project" value="TreeGrafter"/>
</dbReference>
<dbReference type="GO" id="GO:0046872">
    <property type="term" value="F:metal ion binding"/>
    <property type="evidence" value="ECO:0007669"/>
    <property type="project" value="UniProtKB-KW"/>
</dbReference>
<evidence type="ECO:0000256" key="4">
    <source>
        <dbReference type="ARBA" id="ARBA00022723"/>
    </source>
</evidence>
<dbReference type="Gene3D" id="3.30.540.10">
    <property type="entry name" value="Fructose-1,6-Bisphosphatase, subunit A, domain 1"/>
    <property type="match status" value="1"/>
</dbReference>
<comment type="similarity">
    <text evidence="3 8">Belongs to the inositol monophosphatase superfamily.</text>
</comment>
<sequence length="259" mass="29319">MNEFLNSVRKDLGKLLDEVCNFQLNSKNFKVETKSSMVDYVTDIDKKSDEMIIDFIKTNYPTHQILTEEHGIIGEKSQWCWVVDPIDGTTNFIHSYPLHCISVGLKFENETVLGMVALPVLNTKFHAIKGGGAFKDSDKIYVSKQNILEKSLISTGFPYSRATHNPNLVYFNKIINKIAGIRRSGSAAIDLCFTAAGYTDAYFEFGINEWDYCAGKLILEEAGGKSYKKEFNTKFGKDEMFIFTNSCIDDELKKTLFNS</sequence>
<evidence type="ECO:0000256" key="7">
    <source>
        <dbReference type="PIRSR" id="PIRSR600760-2"/>
    </source>
</evidence>
<dbReference type="PROSITE" id="PS00629">
    <property type="entry name" value="IMP_1"/>
    <property type="match status" value="1"/>
</dbReference>
<evidence type="ECO:0000256" key="8">
    <source>
        <dbReference type="RuleBase" id="RU364068"/>
    </source>
</evidence>
<dbReference type="PANTHER" id="PTHR20854">
    <property type="entry name" value="INOSITOL MONOPHOSPHATASE"/>
    <property type="match status" value="1"/>
</dbReference>
<organism evidence="9 10">
    <name type="scientific">Campylobacter corcagiensis</name>
    <dbReference type="NCBI Taxonomy" id="1448857"/>
    <lineage>
        <taxon>Bacteria</taxon>
        <taxon>Pseudomonadati</taxon>
        <taxon>Campylobacterota</taxon>
        <taxon>Epsilonproteobacteria</taxon>
        <taxon>Campylobacterales</taxon>
        <taxon>Campylobacteraceae</taxon>
        <taxon>Campylobacter</taxon>
    </lineage>
</organism>
<feature type="binding site" evidence="7">
    <location>
        <position position="211"/>
    </location>
    <ligand>
        <name>Mg(2+)</name>
        <dbReference type="ChEBI" id="CHEBI:18420"/>
        <label>1</label>
        <note>catalytic</note>
    </ligand>
</feature>
<dbReference type="PANTHER" id="PTHR20854:SF4">
    <property type="entry name" value="INOSITOL-1-MONOPHOSPHATASE-RELATED"/>
    <property type="match status" value="1"/>
</dbReference>
<dbReference type="GO" id="GO:0046854">
    <property type="term" value="P:phosphatidylinositol phosphate biosynthetic process"/>
    <property type="evidence" value="ECO:0007669"/>
    <property type="project" value="InterPro"/>
</dbReference>
<evidence type="ECO:0000313" key="9">
    <source>
        <dbReference type="EMBL" id="QOQ87567.1"/>
    </source>
</evidence>
<evidence type="ECO:0000256" key="5">
    <source>
        <dbReference type="ARBA" id="ARBA00022801"/>
    </source>
</evidence>
<accession>A0A7M1LG52</accession>
<dbReference type="InterPro" id="IPR000760">
    <property type="entry name" value="Inositol_monophosphatase-like"/>
</dbReference>
<dbReference type="Pfam" id="PF00459">
    <property type="entry name" value="Inositol_P"/>
    <property type="match status" value="1"/>
</dbReference>
<feature type="binding site" evidence="7">
    <location>
        <position position="84"/>
    </location>
    <ligand>
        <name>Mg(2+)</name>
        <dbReference type="ChEBI" id="CHEBI:18420"/>
        <label>1</label>
        <note>catalytic</note>
    </ligand>
</feature>
<dbReference type="GO" id="GO:0007165">
    <property type="term" value="P:signal transduction"/>
    <property type="evidence" value="ECO:0007669"/>
    <property type="project" value="TreeGrafter"/>
</dbReference>
<dbReference type="RefSeq" id="WP_025803135.1">
    <property type="nucleotide sequence ID" value="NZ_CP053842.1"/>
</dbReference>
<evidence type="ECO:0000256" key="3">
    <source>
        <dbReference type="ARBA" id="ARBA00009759"/>
    </source>
</evidence>
<dbReference type="SUPFAM" id="SSF56655">
    <property type="entry name" value="Carbohydrate phosphatase"/>
    <property type="match status" value="1"/>
</dbReference>
<keyword evidence="10" id="KW-1185">Reference proteome</keyword>